<proteinExistence type="predicted"/>
<gene>
    <name evidence="1" type="ORF">E5336_10045</name>
</gene>
<dbReference type="Proteomes" id="UP000308836">
    <property type="component" value="Unassembled WGS sequence"/>
</dbReference>
<accession>A0AC61R6M6</accession>
<reference evidence="1" key="1">
    <citation type="submission" date="2019-04" db="EMBL/GenBank/DDBJ databases">
        <title>Microbes associate with the intestines of laboratory mice.</title>
        <authorList>
            <person name="Navarre W."/>
            <person name="Wong E."/>
            <person name="Huang K."/>
            <person name="Tropini C."/>
            <person name="Ng K."/>
            <person name="Yu B."/>
        </authorList>
    </citation>
    <scope>NUCLEOTIDE SEQUENCE</scope>
    <source>
        <strain evidence="1">NM09_H32</strain>
    </source>
</reference>
<protein>
    <submittedName>
        <fullName evidence="1">DUF3284 domain-containing protein</fullName>
    </submittedName>
</protein>
<organism evidence="1 2">
    <name type="scientific">Dubosiella muris</name>
    <dbReference type="NCBI Taxonomy" id="3038133"/>
    <lineage>
        <taxon>Bacteria</taxon>
        <taxon>Bacillati</taxon>
        <taxon>Bacillota</taxon>
        <taxon>Erysipelotrichia</taxon>
        <taxon>Erysipelotrichales</taxon>
        <taxon>Erysipelotrichaceae</taxon>
        <taxon>Dubosiella</taxon>
    </lineage>
</organism>
<sequence>MIEVDLELEVTPEELFDVIVPSVLYDIKESTGKNVKVNQLHDNYTYKKKLKSKLGKEAGVKVTIAKFEYPVVYEARFESASGSNMMRYEVERLENGNSGLAYVEDFEGAGKMASMNGWLVGLIYNHKAKKDIKKRLRAMERSIIENRAMDDDTFLEADENNENAE</sequence>
<evidence type="ECO:0000313" key="1">
    <source>
        <dbReference type="EMBL" id="TGY65127.1"/>
    </source>
</evidence>
<comment type="caution">
    <text evidence="1">The sequence shown here is derived from an EMBL/GenBank/DDBJ whole genome shotgun (WGS) entry which is preliminary data.</text>
</comment>
<evidence type="ECO:0000313" key="2">
    <source>
        <dbReference type="Proteomes" id="UP000308836"/>
    </source>
</evidence>
<keyword evidence="2" id="KW-1185">Reference proteome</keyword>
<dbReference type="EMBL" id="SRYG01000022">
    <property type="protein sequence ID" value="TGY65127.1"/>
    <property type="molecule type" value="Genomic_DNA"/>
</dbReference>
<name>A0AC61R6M6_9FIRM</name>